<proteinExistence type="predicted"/>
<evidence type="ECO:0000313" key="2">
    <source>
        <dbReference type="EMBL" id="TRX75795.1"/>
    </source>
</evidence>
<sequence length="269" mass="30466">MFAARRVSLLLPLLCLVLGGPLSAAPQEVRVGAYDFPPYVSKPERRDPQGVLPDLLALLNAEQDDFHFVLVPTSNGRRYRDFRRGRFDMIFFESSGWGWEGIETRSLDMGSEDAELYVALAQEGRDQHYFDQLTDKRLALYNGYHYGFAGFDADVLSLTRSYQATITYSHDSNLLMVLHGRADVALVTRSYLQLYLDRNPGLADTFLVSQRLDQIYRHQALLRPSAPLDPDALAALLQRLRAEDRLGPLLRAYHITVTNDSKTPVRSSN</sequence>
<feature type="signal peptide" evidence="1">
    <location>
        <begin position="1"/>
        <end position="24"/>
    </location>
</feature>
<reference evidence="2 3" key="1">
    <citation type="submission" date="2019-07" db="EMBL/GenBank/DDBJ databases">
        <title>Pseudomonas mangiferae sp. nov., isolated from bark of mango tree in Thailand.</title>
        <authorList>
            <person name="Srisuk N."/>
            <person name="Anurat P."/>
        </authorList>
    </citation>
    <scope>NUCLEOTIDE SEQUENCE [LARGE SCALE GENOMIC DNA]</scope>
    <source>
        <strain evidence="2 3">DMKU_BBB3-04</strain>
    </source>
</reference>
<feature type="chain" id="PRO_5021959570" evidence="1">
    <location>
        <begin position="25"/>
        <end position="269"/>
    </location>
</feature>
<dbReference type="Pfam" id="PF12974">
    <property type="entry name" value="Phosphonate-bd"/>
    <property type="match status" value="1"/>
</dbReference>
<dbReference type="EMBL" id="VJOY01000003">
    <property type="protein sequence ID" value="TRX75795.1"/>
    <property type="molecule type" value="Genomic_DNA"/>
</dbReference>
<accession>A0A553H213</accession>
<dbReference type="SUPFAM" id="SSF53850">
    <property type="entry name" value="Periplasmic binding protein-like II"/>
    <property type="match status" value="1"/>
</dbReference>
<dbReference type="Proteomes" id="UP000315235">
    <property type="component" value="Unassembled WGS sequence"/>
</dbReference>
<protein>
    <submittedName>
        <fullName evidence="2">Amino acid ABC transporter substrate-binding protein</fullName>
    </submittedName>
</protein>
<keyword evidence="3" id="KW-1185">Reference proteome</keyword>
<dbReference type="RefSeq" id="WP_143487187.1">
    <property type="nucleotide sequence ID" value="NZ_VJOY01000003.1"/>
</dbReference>
<dbReference type="Gene3D" id="3.40.190.10">
    <property type="entry name" value="Periplasmic binding protein-like II"/>
    <property type="match status" value="2"/>
</dbReference>
<comment type="caution">
    <text evidence="2">The sequence shown here is derived from an EMBL/GenBank/DDBJ whole genome shotgun (WGS) entry which is preliminary data.</text>
</comment>
<organism evidence="2 3">
    <name type="scientific">Pseudomonas mangiferae</name>
    <dbReference type="NCBI Taxonomy" id="2593654"/>
    <lineage>
        <taxon>Bacteria</taxon>
        <taxon>Pseudomonadati</taxon>
        <taxon>Pseudomonadota</taxon>
        <taxon>Gammaproteobacteria</taxon>
        <taxon>Pseudomonadales</taxon>
        <taxon>Pseudomonadaceae</taxon>
        <taxon>Pseudomonas</taxon>
    </lineage>
</organism>
<evidence type="ECO:0000313" key="3">
    <source>
        <dbReference type="Proteomes" id="UP000315235"/>
    </source>
</evidence>
<keyword evidence="1" id="KW-0732">Signal</keyword>
<evidence type="ECO:0000256" key="1">
    <source>
        <dbReference type="SAM" id="SignalP"/>
    </source>
</evidence>
<dbReference type="AlphaFoldDB" id="A0A553H213"/>
<dbReference type="OrthoDB" id="8747607at2"/>
<name>A0A553H213_9PSED</name>
<gene>
    <name evidence="2" type="ORF">FM069_04990</name>
</gene>